<name>A0A9W9CUG0_9PEZI</name>
<evidence type="ECO:0000256" key="3">
    <source>
        <dbReference type="ARBA" id="ARBA00022617"/>
    </source>
</evidence>
<evidence type="ECO:0000256" key="7">
    <source>
        <dbReference type="ARBA" id="ARBA00025795"/>
    </source>
</evidence>
<keyword evidence="11" id="KW-1185">Reference proteome</keyword>
<evidence type="ECO:0000256" key="2">
    <source>
        <dbReference type="ARBA" id="ARBA00022559"/>
    </source>
</evidence>
<sequence>MKFSLHSISFLIATLGLSSTNAFPFMLFDAAEREGLGVGELYARLASADASDSDKSLRTRVLGVDPGFDAAAQFVSTTGANAFVPPGTGDIRGPCPGLNALANHNYIPHNGVPTFAQAIDATNKVFGMGLDLATFLSVYGSVIDGDLTSFSIGGAPPTNLVSGLVGGLGLIGQPQGLSGSHNKYETDASPTRGDLYSTGDNSRVVVSQFEALFDTQTDAATANYDLSVLTNFRAQRRQQSVATNPYFFSGPFSGVLVEPAAYTFIYRFMANKSAEAPAGILNQDVLKSFFSISGSPGSFVYTPGNERIPDNWYRRAIGDEYTIPFFLLDVLAAAETYPEFISVGGNTGTVNSFAGVDLSQLTAGVYNSQTLLEGNNLVCFALQIAQGFTPDLLKPIFSDISAGVAQLDTAITNALSPLGCPSFQSVNETLLDEFPGYSKLNTQGTGY</sequence>
<evidence type="ECO:0000256" key="1">
    <source>
        <dbReference type="ARBA" id="ARBA00001970"/>
    </source>
</evidence>
<dbReference type="OrthoDB" id="407298at2759"/>
<dbReference type="InterPro" id="IPR000028">
    <property type="entry name" value="Chloroperoxidase"/>
</dbReference>
<keyword evidence="4" id="KW-0479">Metal-binding</keyword>
<dbReference type="InterPro" id="IPR036851">
    <property type="entry name" value="Chloroperoxidase-like_sf"/>
</dbReference>
<dbReference type="Pfam" id="PF01328">
    <property type="entry name" value="Peroxidase_2"/>
    <property type="match status" value="1"/>
</dbReference>
<evidence type="ECO:0000313" key="10">
    <source>
        <dbReference type="EMBL" id="KAJ4387394.1"/>
    </source>
</evidence>
<feature type="signal peptide" evidence="8">
    <location>
        <begin position="1"/>
        <end position="22"/>
    </location>
</feature>
<dbReference type="EMBL" id="JAPEVB010000005">
    <property type="protein sequence ID" value="KAJ4387394.1"/>
    <property type="molecule type" value="Genomic_DNA"/>
</dbReference>
<dbReference type="GO" id="GO:0046872">
    <property type="term" value="F:metal ion binding"/>
    <property type="evidence" value="ECO:0007669"/>
    <property type="project" value="UniProtKB-KW"/>
</dbReference>
<dbReference type="Proteomes" id="UP001140453">
    <property type="component" value="Unassembled WGS sequence"/>
</dbReference>
<keyword evidence="5" id="KW-0560">Oxidoreductase</keyword>
<keyword evidence="6" id="KW-0408">Iron</keyword>
<dbReference type="PROSITE" id="PS51405">
    <property type="entry name" value="HEME_HALOPEROXIDASE"/>
    <property type="match status" value="1"/>
</dbReference>
<organism evidence="10 11">
    <name type="scientific">Gnomoniopsis smithogilvyi</name>
    <dbReference type="NCBI Taxonomy" id="1191159"/>
    <lineage>
        <taxon>Eukaryota</taxon>
        <taxon>Fungi</taxon>
        <taxon>Dikarya</taxon>
        <taxon>Ascomycota</taxon>
        <taxon>Pezizomycotina</taxon>
        <taxon>Sordariomycetes</taxon>
        <taxon>Sordariomycetidae</taxon>
        <taxon>Diaporthales</taxon>
        <taxon>Gnomoniaceae</taxon>
        <taxon>Gnomoniopsis</taxon>
    </lineage>
</organism>
<protein>
    <recommendedName>
        <fullName evidence="9">Heme haloperoxidase family profile domain-containing protein</fullName>
    </recommendedName>
</protein>
<evidence type="ECO:0000259" key="9">
    <source>
        <dbReference type="PROSITE" id="PS51405"/>
    </source>
</evidence>
<keyword evidence="2" id="KW-0575">Peroxidase</keyword>
<comment type="similarity">
    <text evidence="7">Belongs to the chloroperoxidase family.</text>
</comment>
<comment type="cofactor">
    <cofactor evidence="1">
        <name>heme b</name>
        <dbReference type="ChEBI" id="CHEBI:60344"/>
    </cofactor>
</comment>
<feature type="domain" description="Heme haloperoxidase family profile" evidence="9">
    <location>
        <begin position="79"/>
        <end position="332"/>
    </location>
</feature>
<accession>A0A9W9CUG0</accession>
<evidence type="ECO:0000256" key="5">
    <source>
        <dbReference type="ARBA" id="ARBA00023002"/>
    </source>
</evidence>
<comment type="caution">
    <text evidence="10">The sequence shown here is derived from an EMBL/GenBank/DDBJ whole genome shotgun (WGS) entry which is preliminary data.</text>
</comment>
<feature type="chain" id="PRO_5040983489" description="Heme haloperoxidase family profile domain-containing protein" evidence="8">
    <location>
        <begin position="23"/>
        <end position="447"/>
    </location>
</feature>
<evidence type="ECO:0000313" key="11">
    <source>
        <dbReference type="Proteomes" id="UP001140453"/>
    </source>
</evidence>
<evidence type="ECO:0000256" key="8">
    <source>
        <dbReference type="SAM" id="SignalP"/>
    </source>
</evidence>
<gene>
    <name evidence="10" type="ORF">N0V93_007985</name>
</gene>
<proteinExistence type="inferred from homology"/>
<dbReference type="PANTHER" id="PTHR33577">
    <property type="entry name" value="STERIGMATOCYSTIN BIOSYNTHESIS PEROXIDASE STCC-RELATED"/>
    <property type="match status" value="1"/>
</dbReference>
<keyword evidence="3" id="KW-0349">Heme</keyword>
<evidence type="ECO:0000256" key="4">
    <source>
        <dbReference type="ARBA" id="ARBA00022723"/>
    </source>
</evidence>
<dbReference type="AlphaFoldDB" id="A0A9W9CUG0"/>
<evidence type="ECO:0000256" key="6">
    <source>
        <dbReference type="ARBA" id="ARBA00023004"/>
    </source>
</evidence>
<keyword evidence="8" id="KW-0732">Signal</keyword>
<dbReference type="PANTHER" id="PTHR33577:SF1">
    <property type="entry name" value="HEME HALOPEROXIDASE FAMILY PROFILE DOMAIN-CONTAINING PROTEIN"/>
    <property type="match status" value="1"/>
</dbReference>
<dbReference type="Gene3D" id="1.10.489.10">
    <property type="entry name" value="Chloroperoxidase-like"/>
    <property type="match status" value="1"/>
</dbReference>
<reference evidence="10" key="1">
    <citation type="submission" date="2022-10" db="EMBL/GenBank/DDBJ databases">
        <title>Tapping the CABI collections for fungal endophytes: first genome assemblies for Collariella, Neodidymelliopsis, Ascochyta clinopodiicola, Didymella pomorum, Didymosphaeria variabile, Neocosmospora piperis and Neocucurbitaria cava.</title>
        <authorList>
            <person name="Hill R."/>
        </authorList>
    </citation>
    <scope>NUCLEOTIDE SEQUENCE</scope>
    <source>
        <strain evidence="10">IMI 355082</strain>
    </source>
</reference>
<dbReference type="GO" id="GO:0004601">
    <property type="term" value="F:peroxidase activity"/>
    <property type="evidence" value="ECO:0007669"/>
    <property type="project" value="UniProtKB-KW"/>
</dbReference>
<dbReference type="SUPFAM" id="SSF47571">
    <property type="entry name" value="Cloroperoxidase"/>
    <property type="match status" value="1"/>
</dbReference>